<keyword evidence="3" id="KW-1185">Reference proteome</keyword>
<dbReference type="PANTHER" id="PTHR47326">
    <property type="entry name" value="TRANSPOSABLE ELEMENT TC3 TRANSPOSASE-LIKE PROTEIN"/>
    <property type="match status" value="1"/>
</dbReference>
<dbReference type="EMBL" id="JAJSOF020000031">
    <property type="protein sequence ID" value="KAJ4430791.1"/>
    <property type="molecule type" value="Genomic_DNA"/>
</dbReference>
<evidence type="ECO:0000256" key="1">
    <source>
        <dbReference type="SAM" id="MobiDB-lite"/>
    </source>
</evidence>
<organism evidence="2 3">
    <name type="scientific">Periplaneta americana</name>
    <name type="common">American cockroach</name>
    <name type="synonym">Blatta americana</name>
    <dbReference type="NCBI Taxonomy" id="6978"/>
    <lineage>
        <taxon>Eukaryota</taxon>
        <taxon>Metazoa</taxon>
        <taxon>Ecdysozoa</taxon>
        <taxon>Arthropoda</taxon>
        <taxon>Hexapoda</taxon>
        <taxon>Insecta</taxon>
        <taxon>Pterygota</taxon>
        <taxon>Neoptera</taxon>
        <taxon>Polyneoptera</taxon>
        <taxon>Dictyoptera</taxon>
        <taxon>Blattodea</taxon>
        <taxon>Blattoidea</taxon>
        <taxon>Blattidae</taxon>
        <taxon>Blattinae</taxon>
        <taxon>Periplaneta</taxon>
    </lineage>
</organism>
<accession>A0ABQ8SAN7</accession>
<evidence type="ECO:0000313" key="2">
    <source>
        <dbReference type="EMBL" id="KAJ4430791.1"/>
    </source>
</evidence>
<gene>
    <name evidence="2" type="ORF">ANN_19382</name>
</gene>
<protein>
    <submittedName>
        <fullName evidence="2">Uncharacterized protein</fullName>
    </submittedName>
</protein>
<evidence type="ECO:0000313" key="3">
    <source>
        <dbReference type="Proteomes" id="UP001148838"/>
    </source>
</evidence>
<reference evidence="2 3" key="1">
    <citation type="journal article" date="2022" name="Allergy">
        <title>Genome assembly and annotation of Periplaneta americana reveal a comprehensive cockroach allergen profile.</title>
        <authorList>
            <person name="Wang L."/>
            <person name="Xiong Q."/>
            <person name="Saelim N."/>
            <person name="Wang L."/>
            <person name="Nong W."/>
            <person name="Wan A.T."/>
            <person name="Shi M."/>
            <person name="Liu X."/>
            <person name="Cao Q."/>
            <person name="Hui J.H.L."/>
            <person name="Sookrung N."/>
            <person name="Leung T.F."/>
            <person name="Tungtrongchitr A."/>
            <person name="Tsui S.K.W."/>
        </authorList>
    </citation>
    <scope>NUCLEOTIDE SEQUENCE [LARGE SCALE GENOMIC DNA]</scope>
    <source>
        <strain evidence="2">PWHHKU_190912</strain>
    </source>
</reference>
<feature type="compositionally biased region" description="Basic and acidic residues" evidence="1">
    <location>
        <begin position="199"/>
        <end position="216"/>
    </location>
</feature>
<name>A0ABQ8SAN7_PERAM</name>
<dbReference type="Proteomes" id="UP001148838">
    <property type="component" value="Unassembled WGS sequence"/>
</dbReference>
<feature type="region of interest" description="Disordered" evidence="1">
    <location>
        <begin position="195"/>
        <end position="226"/>
    </location>
</feature>
<dbReference type="PANTHER" id="PTHR47326:SF1">
    <property type="entry name" value="HTH PSQ-TYPE DOMAIN-CONTAINING PROTEIN"/>
    <property type="match status" value="1"/>
</dbReference>
<proteinExistence type="predicted"/>
<comment type="caution">
    <text evidence="2">The sequence shown here is derived from an EMBL/GenBank/DDBJ whole genome shotgun (WGS) entry which is preliminary data.</text>
</comment>
<sequence>MAMGGLLHDCTGKSTLIDSTRNIQRFEAKFTRGGIINLHNYPVWDMQNPRAMMEVNHQHRFSLNVWAGIIGNHLVGPVVLPERLRRGISQLLAAVVYAEPIPDVQTLEQHIRAACYAIRMQPGISELVRQSPLRIASTSSFRQREFSKKVNYKCFMQPIEWDPATNPAQHLAISGMRQKNGIPNGINGGILNVSPTRFGGDHDSSTEGKHHEEEYQRTQGKNGEEENEELVLPILLLLLFQA</sequence>